<evidence type="ECO:0000313" key="2">
    <source>
        <dbReference type="EMBL" id="GAA2736074.1"/>
    </source>
</evidence>
<protein>
    <recommendedName>
        <fullName evidence="1">HNH domain-containing protein</fullName>
    </recommendedName>
</protein>
<dbReference type="Pfam" id="PF01844">
    <property type="entry name" value="HNH"/>
    <property type="match status" value="1"/>
</dbReference>
<dbReference type="Proteomes" id="UP001501326">
    <property type="component" value="Unassembled WGS sequence"/>
</dbReference>
<evidence type="ECO:0000259" key="1">
    <source>
        <dbReference type="Pfam" id="PF01844"/>
    </source>
</evidence>
<reference evidence="2 3" key="1">
    <citation type="journal article" date="2019" name="Int. J. Syst. Evol. Microbiol.">
        <title>The Global Catalogue of Microorganisms (GCM) 10K type strain sequencing project: providing services to taxonomists for standard genome sequencing and annotation.</title>
        <authorList>
            <consortium name="The Broad Institute Genomics Platform"/>
            <consortium name="The Broad Institute Genome Sequencing Center for Infectious Disease"/>
            <person name="Wu L."/>
            <person name="Ma J."/>
        </authorList>
    </citation>
    <scope>NUCLEOTIDE SEQUENCE [LARGE SCALE GENOMIC DNA]</scope>
    <source>
        <strain evidence="2 3">JCM 16378</strain>
    </source>
</reference>
<feature type="domain" description="HNH" evidence="1">
    <location>
        <begin position="176"/>
        <end position="231"/>
    </location>
</feature>
<evidence type="ECO:0000313" key="3">
    <source>
        <dbReference type="Proteomes" id="UP001501326"/>
    </source>
</evidence>
<dbReference type="InterPro" id="IPR003615">
    <property type="entry name" value="HNH_nuc"/>
</dbReference>
<dbReference type="InterPro" id="IPR002711">
    <property type="entry name" value="HNH"/>
</dbReference>
<organism evidence="2 3">
    <name type="scientific">Pedococcus aerophilus</name>
    <dbReference type="NCBI Taxonomy" id="436356"/>
    <lineage>
        <taxon>Bacteria</taxon>
        <taxon>Bacillati</taxon>
        <taxon>Actinomycetota</taxon>
        <taxon>Actinomycetes</taxon>
        <taxon>Micrococcales</taxon>
        <taxon>Intrasporangiaceae</taxon>
        <taxon>Pedococcus</taxon>
    </lineage>
</organism>
<sequence length="252" mass="27610">MTGTNLRRSLSPADQAAEVRRIAALSGSRVVRCDGNLDELEQYWRGGDQPGWHLAHTVRQKDLLLSTVGRGRARMVVSLCRVEQVKSGDAVWSAKTDVMIKPRVSWQALLSEAGLDATGRGQFAGDDGDALVEALARLIEGVRDTSETEGERQMKSCRARSTTNRGAAIDKVDGECQGCRRNLRDLFGLRGDRGLDAHHIVPLSERGTGMVETNVDDLLVLCATCHRLLHATLSPYPDDLVDLQRQWALAAL</sequence>
<comment type="caution">
    <text evidence="2">The sequence shown here is derived from an EMBL/GenBank/DDBJ whole genome shotgun (WGS) entry which is preliminary data.</text>
</comment>
<dbReference type="EMBL" id="BAAARN010000001">
    <property type="protein sequence ID" value="GAA2736074.1"/>
    <property type="molecule type" value="Genomic_DNA"/>
</dbReference>
<gene>
    <name evidence="2" type="ORF">GCM10009867_19900</name>
</gene>
<accession>A0ABN3UN35</accession>
<dbReference type="Gene3D" id="1.10.30.50">
    <property type="match status" value="1"/>
</dbReference>
<name>A0ABN3UN35_9MICO</name>
<keyword evidence="3" id="KW-1185">Reference proteome</keyword>
<proteinExistence type="predicted"/>
<dbReference type="CDD" id="cd00085">
    <property type="entry name" value="HNHc"/>
    <property type="match status" value="1"/>
</dbReference>